<organism evidence="2 3">
    <name type="scientific">Halioglobus maricola</name>
    <dbReference type="NCBI Taxonomy" id="2601894"/>
    <lineage>
        <taxon>Bacteria</taxon>
        <taxon>Pseudomonadati</taxon>
        <taxon>Pseudomonadota</taxon>
        <taxon>Gammaproteobacteria</taxon>
        <taxon>Cellvibrionales</taxon>
        <taxon>Halieaceae</taxon>
        <taxon>Halioglobus</taxon>
    </lineage>
</organism>
<evidence type="ECO:0000313" key="3">
    <source>
        <dbReference type="Proteomes" id="UP000326287"/>
    </source>
</evidence>
<dbReference type="AlphaFoldDB" id="A0A5P9NFY6"/>
<dbReference type="EMBL" id="CP036422">
    <property type="protein sequence ID" value="QFU74717.1"/>
    <property type="molecule type" value="Genomic_DNA"/>
</dbReference>
<dbReference type="GO" id="GO:0008168">
    <property type="term" value="F:methyltransferase activity"/>
    <property type="evidence" value="ECO:0007669"/>
    <property type="project" value="UniProtKB-KW"/>
</dbReference>
<dbReference type="OrthoDB" id="5329963at2"/>
<dbReference type="Proteomes" id="UP000326287">
    <property type="component" value="Chromosome"/>
</dbReference>
<dbReference type="RefSeq" id="WP_152660829.1">
    <property type="nucleotide sequence ID" value="NZ_CP036422.1"/>
</dbReference>
<protein>
    <submittedName>
        <fullName evidence="2">FkbM family methyltransferase</fullName>
    </submittedName>
</protein>
<keyword evidence="2" id="KW-0489">Methyltransferase</keyword>
<dbReference type="PANTHER" id="PTHR34203:SF15">
    <property type="entry name" value="SLL1173 PROTEIN"/>
    <property type="match status" value="1"/>
</dbReference>
<dbReference type="NCBIfam" id="TIGR01444">
    <property type="entry name" value="fkbM_fam"/>
    <property type="match status" value="1"/>
</dbReference>
<gene>
    <name evidence="2" type="ORF">EY643_03060</name>
</gene>
<feature type="domain" description="Methyltransferase FkbM" evidence="1">
    <location>
        <begin position="43"/>
        <end position="187"/>
    </location>
</feature>
<dbReference type="Gene3D" id="3.40.50.150">
    <property type="entry name" value="Vaccinia Virus protein VP39"/>
    <property type="match status" value="1"/>
</dbReference>
<dbReference type="InterPro" id="IPR029063">
    <property type="entry name" value="SAM-dependent_MTases_sf"/>
</dbReference>
<dbReference type="InterPro" id="IPR052514">
    <property type="entry name" value="SAM-dependent_MTase"/>
</dbReference>
<accession>A0A5P9NFY6</accession>
<evidence type="ECO:0000313" key="2">
    <source>
        <dbReference type="EMBL" id="QFU74717.1"/>
    </source>
</evidence>
<dbReference type="SUPFAM" id="SSF53335">
    <property type="entry name" value="S-adenosyl-L-methionine-dependent methyltransferases"/>
    <property type="match status" value="1"/>
</dbReference>
<proteinExistence type="predicted"/>
<dbReference type="PANTHER" id="PTHR34203">
    <property type="entry name" value="METHYLTRANSFERASE, FKBM FAMILY PROTEIN"/>
    <property type="match status" value="1"/>
</dbReference>
<dbReference type="Pfam" id="PF05050">
    <property type="entry name" value="Methyltransf_21"/>
    <property type="match status" value="1"/>
</dbReference>
<dbReference type="InterPro" id="IPR006342">
    <property type="entry name" value="FkbM_mtfrase"/>
</dbReference>
<dbReference type="KEGG" id="halc:EY643_03060"/>
<dbReference type="GO" id="GO:0032259">
    <property type="term" value="P:methylation"/>
    <property type="evidence" value="ECO:0007669"/>
    <property type="project" value="UniProtKB-KW"/>
</dbReference>
<keyword evidence="2" id="KW-0808">Transferase</keyword>
<sequence>MPPRVLAAPHRTAPRKVLRGEVYEPATLEFMMERCGDGDIVHAGTYFGDFLPALGGSCGPAAKIWAYEPNPENFRCARVTLLINDLDNVVLRNAGLGAAEDSLVMRVRDSEGTALGGKSHVVTTGSFDATTDVTVDIVTVDATVPEDRHVSILQLDVEDQEQPALAGAIRTIRRCRPIVILEIREGNDLLQSTWFAESILALGYRESGRLHGNTVFECPVPPVQDPDSTSI</sequence>
<keyword evidence="3" id="KW-1185">Reference proteome</keyword>
<name>A0A5P9NFY6_9GAMM</name>
<reference evidence="2 3" key="1">
    <citation type="submission" date="2019-02" db="EMBL/GenBank/DDBJ databases">
        <authorList>
            <person name="Li S.-H."/>
        </authorList>
    </citation>
    <scope>NUCLEOTIDE SEQUENCE [LARGE SCALE GENOMIC DNA]</scope>
    <source>
        <strain evidence="2 3">IMCC14385</strain>
    </source>
</reference>
<evidence type="ECO:0000259" key="1">
    <source>
        <dbReference type="Pfam" id="PF05050"/>
    </source>
</evidence>